<accession>A0A4R3T4F0</accession>
<organism evidence="2 3">
    <name type="scientific">Longicatena caecimuris</name>
    <dbReference type="NCBI Taxonomy" id="1796635"/>
    <lineage>
        <taxon>Bacteria</taxon>
        <taxon>Bacillati</taxon>
        <taxon>Bacillota</taxon>
        <taxon>Erysipelotrichia</taxon>
        <taxon>Erysipelotrichales</taxon>
        <taxon>Erysipelotrichaceae</taxon>
        <taxon>Longicatena</taxon>
    </lineage>
</organism>
<feature type="transmembrane region" description="Helical" evidence="1">
    <location>
        <begin position="74"/>
        <end position="99"/>
    </location>
</feature>
<sequence>MEQFDERQKAIRNKIMTKAFALAIILLCGAIILNECKVIEIGKTVSFTDYGFITFFILILYVTLSLIWKDAYVGIVNAASIKIALYGFSVLSILDIDLFIKHRMEQAPIDYVVLAGTITMIAITISLWLKKKDWDN</sequence>
<evidence type="ECO:0000256" key="1">
    <source>
        <dbReference type="SAM" id="Phobius"/>
    </source>
</evidence>
<name>A0A4R3T4F0_9FIRM</name>
<dbReference type="EMBL" id="SMBP01000020">
    <property type="protein sequence ID" value="TCU56222.1"/>
    <property type="molecule type" value="Genomic_DNA"/>
</dbReference>
<dbReference type="RefSeq" id="WP_008977741.1">
    <property type="nucleotide sequence ID" value="NZ_DBGDHU010000004.1"/>
</dbReference>
<keyword evidence="1" id="KW-0812">Transmembrane</keyword>
<protein>
    <submittedName>
        <fullName evidence="2">Uncharacterized protein</fullName>
    </submittedName>
</protein>
<keyword evidence="1" id="KW-1133">Transmembrane helix</keyword>
<proteinExistence type="predicted"/>
<keyword evidence="3" id="KW-1185">Reference proteome</keyword>
<keyword evidence="1" id="KW-0472">Membrane</keyword>
<dbReference type="Proteomes" id="UP000295773">
    <property type="component" value="Unassembled WGS sequence"/>
</dbReference>
<feature type="transmembrane region" description="Helical" evidence="1">
    <location>
        <begin position="111"/>
        <end position="129"/>
    </location>
</feature>
<evidence type="ECO:0000313" key="2">
    <source>
        <dbReference type="EMBL" id="TCU56222.1"/>
    </source>
</evidence>
<feature type="transmembrane region" description="Helical" evidence="1">
    <location>
        <begin position="45"/>
        <end position="68"/>
    </location>
</feature>
<evidence type="ECO:0000313" key="3">
    <source>
        <dbReference type="Proteomes" id="UP000295773"/>
    </source>
</evidence>
<gene>
    <name evidence="2" type="ORF">EDD61_12021</name>
</gene>
<comment type="caution">
    <text evidence="2">The sequence shown here is derived from an EMBL/GenBank/DDBJ whole genome shotgun (WGS) entry which is preliminary data.</text>
</comment>
<feature type="transmembrane region" description="Helical" evidence="1">
    <location>
        <begin position="15"/>
        <end position="33"/>
    </location>
</feature>
<dbReference type="AlphaFoldDB" id="A0A4R3T4F0"/>
<reference evidence="2 3" key="1">
    <citation type="submission" date="2019-03" db="EMBL/GenBank/DDBJ databases">
        <title>Genomic Encyclopedia of Type Strains, Phase IV (KMG-IV): sequencing the most valuable type-strain genomes for metagenomic binning, comparative biology and taxonomic classification.</title>
        <authorList>
            <person name="Goeker M."/>
        </authorList>
    </citation>
    <scope>NUCLEOTIDE SEQUENCE [LARGE SCALE GENOMIC DNA]</scope>
    <source>
        <strain evidence="2 3">DSM 29481</strain>
    </source>
</reference>